<sequence>MELSHDLLSGVRQIADHIGKSERATYHLIENHRIPVFRLGNKIHARRSELDAAFRSAASNG</sequence>
<dbReference type="KEGG" id="sch:Sphch_3159"/>
<keyword evidence="2" id="KW-1185">Reference proteome</keyword>
<dbReference type="RefSeq" id="WP_013849004.1">
    <property type="nucleotide sequence ID" value="NC_015594.1"/>
</dbReference>
<gene>
    <name evidence="1" type="ORF">Sphch_3159</name>
</gene>
<reference evidence="1 2" key="1">
    <citation type="submission" date="2011-05" db="EMBL/GenBank/DDBJ databases">
        <title>Complete sequence of chromosome 2 of Sphingobium chlorophenolicum L-1.</title>
        <authorList>
            <consortium name="US DOE Joint Genome Institute"/>
            <person name="Lucas S."/>
            <person name="Han J."/>
            <person name="Lapidus A."/>
            <person name="Cheng J.-F."/>
            <person name="Goodwin L."/>
            <person name="Pitluck S."/>
            <person name="Peters L."/>
            <person name="Daligault H."/>
            <person name="Han C."/>
            <person name="Tapia R."/>
            <person name="Land M."/>
            <person name="Hauser L."/>
            <person name="Kyrpides N."/>
            <person name="Ivanova N."/>
            <person name="Pagani I."/>
            <person name="Turner P."/>
            <person name="Copley S."/>
            <person name="Woyke T."/>
        </authorList>
    </citation>
    <scope>NUCLEOTIDE SEQUENCE [LARGE SCALE GENOMIC DNA]</scope>
    <source>
        <strain evidence="1 2">L-1</strain>
    </source>
</reference>
<protein>
    <recommendedName>
        <fullName evidence="3">Helix-turn-helix domain-containing protein</fullName>
    </recommendedName>
</protein>
<dbReference type="AlphaFoldDB" id="F6F2W2"/>
<name>F6F2W2_SPHCR</name>
<accession>F6F2W2</accession>
<dbReference type="EMBL" id="CP002799">
    <property type="protein sequence ID" value="AEG50774.1"/>
    <property type="molecule type" value="Genomic_DNA"/>
</dbReference>
<proteinExistence type="predicted"/>
<evidence type="ECO:0008006" key="3">
    <source>
        <dbReference type="Google" id="ProtNLM"/>
    </source>
</evidence>
<evidence type="ECO:0000313" key="1">
    <source>
        <dbReference type="EMBL" id="AEG50774.1"/>
    </source>
</evidence>
<dbReference type="Proteomes" id="UP000007150">
    <property type="component" value="Chromosome 2"/>
</dbReference>
<evidence type="ECO:0000313" key="2">
    <source>
        <dbReference type="Proteomes" id="UP000007150"/>
    </source>
</evidence>
<dbReference type="HOGENOM" id="CLU_2920363_0_0_5"/>
<organism evidence="1 2">
    <name type="scientific">Sphingobium chlorophenolicum L-1</name>
    <dbReference type="NCBI Taxonomy" id="690566"/>
    <lineage>
        <taxon>Bacteria</taxon>
        <taxon>Pseudomonadati</taxon>
        <taxon>Pseudomonadota</taxon>
        <taxon>Alphaproteobacteria</taxon>
        <taxon>Sphingomonadales</taxon>
        <taxon>Sphingomonadaceae</taxon>
        <taxon>Sphingobium</taxon>
    </lineage>
</organism>
<dbReference type="STRING" id="690566.Sphch_3159"/>